<dbReference type="WBParaSite" id="nRc.2.0.1.t31080-RA">
    <property type="protein sequence ID" value="nRc.2.0.1.t31080-RA"/>
    <property type="gene ID" value="nRc.2.0.1.g31080"/>
</dbReference>
<proteinExistence type="predicted"/>
<name>A0A915JYK5_ROMCU</name>
<keyword evidence="1" id="KW-1185">Reference proteome</keyword>
<dbReference type="Proteomes" id="UP000887565">
    <property type="component" value="Unplaced"/>
</dbReference>
<organism evidence="1 2">
    <name type="scientific">Romanomermis culicivorax</name>
    <name type="common">Nematode worm</name>
    <dbReference type="NCBI Taxonomy" id="13658"/>
    <lineage>
        <taxon>Eukaryota</taxon>
        <taxon>Metazoa</taxon>
        <taxon>Ecdysozoa</taxon>
        <taxon>Nematoda</taxon>
        <taxon>Enoplea</taxon>
        <taxon>Dorylaimia</taxon>
        <taxon>Mermithida</taxon>
        <taxon>Mermithoidea</taxon>
        <taxon>Mermithidae</taxon>
        <taxon>Romanomermis</taxon>
    </lineage>
</organism>
<evidence type="ECO:0000313" key="2">
    <source>
        <dbReference type="WBParaSite" id="nRc.2.0.1.t31080-RA"/>
    </source>
</evidence>
<dbReference type="AlphaFoldDB" id="A0A915JYK5"/>
<protein>
    <submittedName>
        <fullName evidence="2">Uncharacterized protein</fullName>
    </submittedName>
</protein>
<sequence length="51" mass="6021">MDWFIALPHLSALAKRLPPASFLRDLDDESATEMMAEFWSFDFVEKRIEFV</sequence>
<evidence type="ECO:0000313" key="1">
    <source>
        <dbReference type="Proteomes" id="UP000887565"/>
    </source>
</evidence>
<accession>A0A915JYK5</accession>
<reference evidence="2" key="1">
    <citation type="submission" date="2022-11" db="UniProtKB">
        <authorList>
            <consortium name="WormBaseParasite"/>
        </authorList>
    </citation>
    <scope>IDENTIFICATION</scope>
</reference>